<gene>
    <name evidence="1" type="ORF">UR93_C0021G0005</name>
</gene>
<dbReference type="InterPro" id="IPR036113">
    <property type="entry name" value="Asp/Glu-ADT_sf_sub_c"/>
</dbReference>
<dbReference type="NCBIfam" id="TIGR00135">
    <property type="entry name" value="gatC"/>
    <property type="match status" value="1"/>
</dbReference>
<protein>
    <submittedName>
        <fullName evidence="1">Aspartyl/glutamyl-tRNA(Asn/Gln) amidotransferase subunit C</fullName>
    </submittedName>
</protein>
<dbReference type="GO" id="GO:0006450">
    <property type="term" value="P:regulation of translational fidelity"/>
    <property type="evidence" value="ECO:0007669"/>
    <property type="project" value="InterPro"/>
</dbReference>
<dbReference type="Proteomes" id="UP000034316">
    <property type="component" value="Unassembled WGS sequence"/>
</dbReference>
<dbReference type="AlphaFoldDB" id="A0A0G0D486"/>
<evidence type="ECO:0000313" key="2">
    <source>
        <dbReference type="Proteomes" id="UP000034316"/>
    </source>
</evidence>
<evidence type="ECO:0000313" key="1">
    <source>
        <dbReference type="EMBL" id="KKP88118.1"/>
    </source>
</evidence>
<dbReference type="InterPro" id="IPR003837">
    <property type="entry name" value="GatC"/>
</dbReference>
<reference evidence="1 2" key="1">
    <citation type="journal article" date="2015" name="Nature">
        <title>rRNA introns, odd ribosomes, and small enigmatic genomes across a large radiation of phyla.</title>
        <authorList>
            <person name="Brown C.T."/>
            <person name="Hug L.A."/>
            <person name="Thomas B.C."/>
            <person name="Sharon I."/>
            <person name="Castelle C.J."/>
            <person name="Singh A."/>
            <person name="Wilkins M.J."/>
            <person name="Williams K.H."/>
            <person name="Banfield J.F."/>
        </authorList>
    </citation>
    <scope>NUCLEOTIDE SEQUENCE [LARGE SCALE GENOMIC DNA]</scope>
</reference>
<organism evidence="1 2">
    <name type="scientific">Berkelbacteria bacterium GW2011_GWA2_35_9</name>
    <dbReference type="NCBI Taxonomy" id="1618333"/>
    <lineage>
        <taxon>Bacteria</taxon>
        <taxon>Candidatus Berkelbacteria</taxon>
    </lineage>
</organism>
<accession>A0A0G0D486</accession>
<sequence length="102" mass="11871">MKNVIDIDTIEKIGKLSGIEIVEGEKEKYLKHFAEILDYFSALDDIDEKTVSSGNHMVTNLKDITRVDKDEESLTNDQVFLNHKKCLNKHFKVERILYNEDN</sequence>
<dbReference type="Pfam" id="PF02686">
    <property type="entry name" value="GatC"/>
    <property type="match status" value="1"/>
</dbReference>
<dbReference type="EMBL" id="LBRB01000021">
    <property type="protein sequence ID" value="KKP88118.1"/>
    <property type="molecule type" value="Genomic_DNA"/>
</dbReference>
<name>A0A0G0D486_9BACT</name>
<proteinExistence type="predicted"/>
<dbReference type="Gene3D" id="1.10.20.60">
    <property type="entry name" value="Glu-tRNAGln amidotransferase C subunit, N-terminal domain"/>
    <property type="match status" value="1"/>
</dbReference>
<dbReference type="GO" id="GO:0016740">
    <property type="term" value="F:transferase activity"/>
    <property type="evidence" value="ECO:0007669"/>
    <property type="project" value="UniProtKB-KW"/>
</dbReference>
<dbReference type="SUPFAM" id="SSF141000">
    <property type="entry name" value="Glu-tRNAGln amidotransferase C subunit"/>
    <property type="match status" value="1"/>
</dbReference>
<comment type="caution">
    <text evidence="1">The sequence shown here is derived from an EMBL/GenBank/DDBJ whole genome shotgun (WGS) entry which is preliminary data.</text>
</comment>
<dbReference type="STRING" id="1618333.UR93_C0021G0005"/>
<keyword evidence="1" id="KW-0808">Transferase</keyword>